<organism evidence="2 3">
    <name type="scientific">Mycena indigotica</name>
    <dbReference type="NCBI Taxonomy" id="2126181"/>
    <lineage>
        <taxon>Eukaryota</taxon>
        <taxon>Fungi</taxon>
        <taxon>Dikarya</taxon>
        <taxon>Basidiomycota</taxon>
        <taxon>Agaricomycotina</taxon>
        <taxon>Agaricomycetes</taxon>
        <taxon>Agaricomycetidae</taxon>
        <taxon>Agaricales</taxon>
        <taxon>Marasmiineae</taxon>
        <taxon>Mycenaceae</taxon>
        <taxon>Mycena</taxon>
    </lineage>
</organism>
<feature type="region of interest" description="Disordered" evidence="1">
    <location>
        <begin position="1"/>
        <end position="27"/>
    </location>
</feature>
<gene>
    <name evidence="2" type="ORF">MIND_00026500</name>
</gene>
<name>A0A8H6WES7_9AGAR</name>
<feature type="compositionally biased region" description="Basic residues" evidence="1">
    <location>
        <begin position="13"/>
        <end position="24"/>
    </location>
</feature>
<dbReference type="Proteomes" id="UP000636479">
    <property type="component" value="Unassembled WGS sequence"/>
</dbReference>
<accession>A0A8H6WES7</accession>
<dbReference type="RefSeq" id="XP_037225145.1">
    <property type="nucleotide sequence ID" value="XM_037357235.1"/>
</dbReference>
<protein>
    <recommendedName>
        <fullName evidence="4">F-box domain-containing protein</fullName>
    </recommendedName>
</protein>
<comment type="caution">
    <text evidence="2">The sequence shown here is derived from an EMBL/GenBank/DDBJ whole genome shotgun (WGS) entry which is preliminary data.</text>
</comment>
<reference evidence="2" key="1">
    <citation type="submission" date="2020-05" db="EMBL/GenBank/DDBJ databases">
        <title>Mycena genomes resolve the evolution of fungal bioluminescence.</title>
        <authorList>
            <person name="Tsai I.J."/>
        </authorList>
    </citation>
    <scope>NUCLEOTIDE SEQUENCE</scope>
    <source>
        <strain evidence="2">171206Taipei</strain>
    </source>
</reference>
<dbReference type="GeneID" id="59339751"/>
<dbReference type="EMBL" id="JACAZF010000001">
    <property type="protein sequence ID" value="KAF7315122.1"/>
    <property type="molecule type" value="Genomic_DNA"/>
</dbReference>
<dbReference type="OrthoDB" id="3259136at2759"/>
<keyword evidence="3" id="KW-1185">Reference proteome</keyword>
<evidence type="ECO:0000313" key="2">
    <source>
        <dbReference type="EMBL" id="KAF7315122.1"/>
    </source>
</evidence>
<evidence type="ECO:0008006" key="4">
    <source>
        <dbReference type="Google" id="ProtNLM"/>
    </source>
</evidence>
<evidence type="ECO:0000256" key="1">
    <source>
        <dbReference type="SAM" id="MobiDB-lite"/>
    </source>
</evidence>
<dbReference type="AlphaFoldDB" id="A0A8H6WES7"/>
<sequence length="367" mass="41051">MNTSLWTPAPPKRTPRKPAPKRMPRTVTQKLRRPSPFLKVPPEICFEIMEFALTSGASPVNIGAVCKRFSSFVDEIIYKTVVLSSSKDIALFHRATTTKPVEFLTTHVRAVIVNARDCANVKARVQLEEILSSCRGVQTVVIPRPAILASPGIVAQKRLEEVTLQSFDAMTPFEIDPPFGVAPAHPAAHLSSKITHLRVCEPSGPPLWHSPLEIIKFFGAMDNLTHLALACWADPMPPNYHNRKSKNILFAEDIRQLLLRPRLKVVVVTIFAEKTPYWGYSLPLCGALCACQVLARISDPRLVLLAASCDIHNRWSSTSLSAANHHAPLSRDEHSTVNWDNDHGKKGNFYEIAADMKCGRDFWREWQ</sequence>
<evidence type="ECO:0000313" key="3">
    <source>
        <dbReference type="Proteomes" id="UP000636479"/>
    </source>
</evidence>
<proteinExistence type="predicted"/>